<evidence type="ECO:0000256" key="1">
    <source>
        <dbReference type="RuleBase" id="RU365090"/>
    </source>
</evidence>
<feature type="domain" description="MoaB/Mog" evidence="2">
    <location>
        <begin position="177"/>
        <end position="309"/>
    </location>
</feature>
<dbReference type="Proteomes" id="UP000469346">
    <property type="component" value="Unassembled WGS sequence"/>
</dbReference>
<keyword evidence="1" id="KW-0501">Molybdenum cofactor biosynthesis</keyword>
<dbReference type="SMART" id="SM00852">
    <property type="entry name" value="MoCF_biosynth"/>
    <property type="match status" value="1"/>
</dbReference>
<dbReference type="Pfam" id="PF00994">
    <property type="entry name" value="MoCF_biosynth"/>
    <property type="match status" value="1"/>
</dbReference>
<comment type="function">
    <text evidence="1">Catalyzes the insertion of molybdate into adenylated molybdopterin with the concomitant release of AMP.</text>
</comment>
<dbReference type="GO" id="GO:0046872">
    <property type="term" value="F:metal ion binding"/>
    <property type="evidence" value="ECO:0007669"/>
    <property type="project" value="UniProtKB-UniRule"/>
</dbReference>
<dbReference type="GO" id="GO:0005829">
    <property type="term" value="C:cytosol"/>
    <property type="evidence" value="ECO:0007669"/>
    <property type="project" value="TreeGrafter"/>
</dbReference>
<keyword evidence="4" id="KW-1185">Reference proteome</keyword>
<comment type="similarity">
    <text evidence="1">Belongs to the MoeA family.</text>
</comment>
<gene>
    <name evidence="3" type="ORF">G3N55_06990</name>
</gene>
<dbReference type="InterPro" id="IPR001453">
    <property type="entry name" value="MoaB/Mog_dom"/>
</dbReference>
<comment type="caution">
    <text evidence="3">The sequence shown here is derived from an EMBL/GenBank/DDBJ whole genome shotgun (WGS) entry which is preliminary data.</text>
</comment>
<dbReference type="EMBL" id="JAAGRR010000068">
    <property type="protein sequence ID" value="NDY42587.1"/>
    <property type="molecule type" value="Genomic_DNA"/>
</dbReference>
<dbReference type="EC" id="2.10.1.1" evidence="1"/>
<proteinExistence type="inferred from homology"/>
<accession>A0A6N9TT14</accession>
<dbReference type="RefSeq" id="WP_163298725.1">
    <property type="nucleotide sequence ID" value="NZ_JAAGRR010000068.1"/>
</dbReference>
<keyword evidence="1" id="KW-0500">Molybdenum</keyword>
<evidence type="ECO:0000313" key="3">
    <source>
        <dbReference type="EMBL" id="NDY42587.1"/>
    </source>
</evidence>
<protein>
    <recommendedName>
        <fullName evidence="1">Molybdopterin molybdenumtransferase</fullName>
        <ecNumber evidence="1">2.10.1.1</ecNumber>
    </recommendedName>
</protein>
<dbReference type="InterPro" id="IPR036425">
    <property type="entry name" value="MoaB/Mog-like_dom_sf"/>
</dbReference>
<dbReference type="GO" id="GO:0006777">
    <property type="term" value="P:Mo-molybdopterin cofactor biosynthetic process"/>
    <property type="evidence" value="ECO:0007669"/>
    <property type="project" value="UniProtKB-UniRule"/>
</dbReference>
<sequence length="343" mass="36657">MAMKKVRVEEAVGMVLPHDLTEIRPGGVKGPAFRKGHVVTEADIPHLKRIGKNHVYVLELGPEELHEDEAALLMAEAVAGEGVEYDRRPSEGKVGFRATREGLLEVDREGLLALNLLGDVMLATRHTHTVVRPGEPLGAGRAIPLVVPRSVVDRAVAVARERGGLLRVRPWVIRSAAVVVTGQEVFEGRIRDAFGPVLTDKLRRFGVEVRSVRLAPDDVGAIRAEIERALAAGAGLVFCTGGMSVDPDDVTRTAIREAGATDVVYGSPVLPGAMFLAARIGEVPVLGIPACGMYFRTTVLDLVLPRVLAGDRLTRADIAALGHGGFCLGCKPCRYPVCPFGKG</sequence>
<dbReference type="PANTHER" id="PTHR10192:SF28">
    <property type="entry name" value="MOLYBDOPTERIN MOLYBDENUMTRANSFERASE"/>
    <property type="match status" value="1"/>
</dbReference>
<comment type="cofactor">
    <cofactor evidence="1">
        <name>Mg(2+)</name>
        <dbReference type="ChEBI" id="CHEBI:18420"/>
    </cofactor>
</comment>
<dbReference type="Gene3D" id="3.40.980.10">
    <property type="entry name" value="MoaB/Mog-like domain"/>
    <property type="match status" value="1"/>
</dbReference>
<dbReference type="UniPathway" id="UPA00344"/>
<keyword evidence="1" id="KW-0460">Magnesium</keyword>
<dbReference type="SUPFAM" id="SSF53218">
    <property type="entry name" value="Molybdenum cofactor biosynthesis proteins"/>
    <property type="match status" value="1"/>
</dbReference>
<organism evidence="3 4">
    <name type="scientific">Dissulfurirhabdus thermomarina</name>
    <dbReference type="NCBI Taxonomy" id="1765737"/>
    <lineage>
        <taxon>Bacteria</taxon>
        <taxon>Deltaproteobacteria</taxon>
        <taxon>Dissulfurirhabdaceae</taxon>
        <taxon>Dissulfurirhabdus</taxon>
    </lineage>
</organism>
<dbReference type="AlphaFoldDB" id="A0A6N9TT14"/>
<dbReference type="PANTHER" id="PTHR10192">
    <property type="entry name" value="MOLYBDOPTERIN BIOSYNTHESIS PROTEIN"/>
    <property type="match status" value="1"/>
</dbReference>
<reference evidence="3 4" key="1">
    <citation type="submission" date="2020-02" db="EMBL/GenBank/DDBJ databases">
        <title>Comparative genomics of sulfur disproportionating microorganisms.</title>
        <authorList>
            <person name="Ward L.M."/>
            <person name="Bertran E."/>
            <person name="Johnston D.T."/>
        </authorList>
    </citation>
    <scope>NUCLEOTIDE SEQUENCE [LARGE SCALE GENOMIC DNA]</scope>
    <source>
        <strain evidence="3 4">DSM 100025</strain>
    </source>
</reference>
<dbReference type="InterPro" id="IPR038987">
    <property type="entry name" value="MoeA-like"/>
</dbReference>
<evidence type="ECO:0000313" key="4">
    <source>
        <dbReference type="Proteomes" id="UP000469346"/>
    </source>
</evidence>
<keyword evidence="1" id="KW-0808">Transferase</keyword>
<comment type="pathway">
    <text evidence="1">Cofactor biosynthesis; molybdopterin biosynthesis.</text>
</comment>
<name>A0A6N9TT14_DISTH</name>
<dbReference type="GO" id="GO:0061599">
    <property type="term" value="F:molybdopterin molybdotransferase activity"/>
    <property type="evidence" value="ECO:0007669"/>
    <property type="project" value="UniProtKB-UniRule"/>
</dbReference>
<keyword evidence="1" id="KW-0479">Metal-binding</keyword>
<comment type="catalytic activity">
    <reaction evidence="1">
        <text>adenylyl-molybdopterin + molybdate = Mo-molybdopterin + AMP + H(+)</text>
        <dbReference type="Rhea" id="RHEA:35047"/>
        <dbReference type="ChEBI" id="CHEBI:15378"/>
        <dbReference type="ChEBI" id="CHEBI:36264"/>
        <dbReference type="ChEBI" id="CHEBI:62727"/>
        <dbReference type="ChEBI" id="CHEBI:71302"/>
        <dbReference type="ChEBI" id="CHEBI:456215"/>
    </reaction>
</comment>
<evidence type="ECO:0000259" key="2">
    <source>
        <dbReference type="SMART" id="SM00852"/>
    </source>
</evidence>
<dbReference type="CDD" id="cd03522">
    <property type="entry name" value="MoeA_like"/>
    <property type="match status" value="1"/>
</dbReference>